<dbReference type="FunFam" id="3.30.565.10:FF:000006">
    <property type="entry name" value="Sensor histidine kinase WalK"/>
    <property type="match status" value="1"/>
</dbReference>
<keyword evidence="6 20" id="KW-0808">Transferase</keyword>
<dbReference type="InterPro" id="IPR003594">
    <property type="entry name" value="HATPase_dom"/>
</dbReference>
<evidence type="ECO:0000256" key="13">
    <source>
        <dbReference type="ARBA" id="ARBA00023026"/>
    </source>
</evidence>
<dbReference type="Gene3D" id="6.10.340.10">
    <property type="match status" value="1"/>
</dbReference>
<dbReference type="PRINTS" id="PR00344">
    <property type="entry name" value="BCTRLSENSOR"/>
</dbReference>
<dbReference type="CDD" id="cd00075">
    <property type="entry name" value="HATPase"/>
    <property type="match status" value="1"/>
</dbReference>
<keyword evidence="13" id="KW-0843">Virulence</keyword>
<evidence type="ECO:0000256" key="12">
    <source>
        <dbReference type="ARBA" id="ARBA00023012"/>
    </source>
</evidence>
<dbReference type="Gene3D" id="3.30.565.10">
    <property type="entry name" value="Histidine kinase-like ATPase, C-terminal domain"/>
    <property type="match status" value="1"/>
</dbReference>
<dbReference type="PANTHER" id="PTHR45528">
    <property type="entry name" value="SENSOR HISTIDINE KINASE CPXA"/>
    <property type="match status" value="1"/>
</dbReference>
<dbReference type="CDD" id="cd06225">
    <property type="entry name" value="HAMP"/>
    <property type="match status" value="1"/>
</dbReference>
<dbReference type="AlphaFoldDB" id="A0A0A8X006"/>
<dbReference type="InterPro" id="IPR036097">
    <property type="entry name" value="HisK_dim/P_sf"/>
</dbReference>
<dbReference type="Pfam" id="PF02518">
    <property type="entry name" value="HATPase_c"/>
    <property type="match status" value="1"/>
</dbReference>
<evidence type="ECO:0000256" key="6">
    <source>
        <dbReference type="ARBA" id="ARBA00022679"/>
    </source>
</evidence>
<evidence type="ECO:0000256" key="1">
    <source>
        <dbReference type="ARBA" id="ARBA00000085"/>
    </source>
</evidence>
<dbReference type="GO" id="GO:0005524">
    <property type="term" value="F:ATP binding"/>
    <property type="evidence" value="ECO:0007669"/>
    <property type="project" value="UniProtKB-KW"/>
</dbReference>
<evidence type="ECO:0000256" key="2">
    <source>
        <dbReference type="ARBA" id="ARBA00004651"/>
    </source>
</evidence>
<dbReference type="SUPFAM" id="SSF158472">
    <property type="entry name" value="HAMP domain-like"/>
    <property type="match status" value="1"/>
</dbReference>
<keyword evidence="7 17" id="KW-0812">Transmembrane</keyword>
<feature type="domain" description="Histidine kinase" evidence="18">
    <location>
        <begin position="248"/>
        <end position="460"/>
    </location>
</feature>
<evidence type="ECO:0000256" key="3">
    <source>
        <dbReference type="ARBA" id="ARBA00012438"/>
    </source>
</evidence>
<dbReference type="GO" id="GO:0000155">
    <property type="term" value="F:phosphorelay sensor kinase activity"/>
    <property type="evidence" value="ECO:0007669"/>
    <property type="project" value="InterPro"/>
</dbReference>
<comment type="catalytic activity">
    <reaction evidence="1">
        <text>ATP + protein L-histidine = ADP + protein N-phospho-L-histidine.</text>
        <dbReference type="EC" id="2.7.13.3"/>
    </reaction>
</comment>
<keyword evidence="8" id="KW-0547">Nucleotide-binding</keyword>
<name>A0A0A8X006_MESS1</name>
<dbReference type="SUPFAM" id="SSF47384">
    <property type="entry name" value="Homodimeric domain of signal transducing histidine kinase"/>
    <property type="match status" value="1"/>
</dbReference>
<dbReference type="InterPro" id="IPR050398">
    <property type="entry name" value="HssS/ArlS-like"/>
</dbReference>
<keyword evidence="12" id="KW-0902">Two-component regulatory system</keyword>
<evidence type="ECO:0000256" key="4">
    <source>
        <dbReference type="ARBA" id="ARBA00022475"/>
    </source>
</evidence>
<organism evidence="20 21">
    <name type="scientific">Mesobacillus selenatarsenatis (strain DSM 18680 / JCM 14380 / FERM P-15431 / SF-1)</name>
    <dbReference type="NCBI Taxonomy" id="1321606"/>
    <lineage>
        <taxon>Bacteria</taxon>
        <taxon>Bacillati</taxon>
        <taxon>Bacillota</taxon>
        <taxon>Bacilli</taxon>
        <taxon>Bacillales</taxon>
        <taxon>Bacillaceae</taxon>
        <taxon>Mesobacillus</taxon>
    </lineage>
</organism>
<dbReference type="GO" id="GO:0005886">
    <property type="term" value="C:plasma membrane"/>
    <property type="evidence" value="ECO:0007669"/>
    <property type="project" value="UniProtKB-SubCell"/>
</dbReference>
<comment type="function">
    <text evidence="15">Member of the two-component regulatory system HssS/HssR involved in intracellular heme homeostasis and tempering of staphylococcal virulence. HssS functions as a heme sensor histidine kinase which is autophosphorylated at a histidine residue and transfers its phosphate group to an aspartate residue of HssR. HssR/HssS activates the expression of hrtAB, an efflux pump, in response to extracellular heme, hemin, hemoglobin or blood.</text>
</comment>
<feature type="transmembrane region" description="Helical" evidence="17">
    <location>
        <begin position="12"/>
        <end position="31"/>
    </location>
</feature>
<dbReference type="Gene3D" id="1.10.287.130">
    <property type="match status" value="1"/>
</dbReference>
<evidence type="ECO:0000256" key="14">
    <source>
        <dbReference type="ARBA" id="ARBA00023136"/>
    </source>
</evidence>
<accession>A0A0A8X006</accession>
<feature type="domain" description="HAMP" evidence="19">
    <location>
        <begin position="188"/>
        <end position="240"/>
    </location>
</feature>
<reference evidence="20 21" key="1">
    <citation type="submission" date="2013-06" db="EMBL/GenBank/DDBJ databases">
        <title>Whole genome shotgun sequence of Bacillus selenatarsenatis SF-1.</title>
        <authorList>
            <person name="Kuroda M."/>
            <person name="Sei K."/>
            <person name="Yamashita M."/>
            <person name="Ike M."/>
        </authorList>
    </citation>
    <scope>NUCLEOTIDE SEQUENCE [LARGE SCALE GENOMIC DNA]</scope>
    <source>
        <strain evidence="20 21">SF-1</strain>
    </source>
</reference>
<dbReference type="FunFam" id="1.10.287.130:FF:000001">
    <property type="entry name" value="Two-component sensor histidine kinase"/>
    <property type="match status" value="1"/>
</dbReference>
<gene>
    <name evidence="20" type="ORF">SAMD00020551_0464</name>
</gene>
<dbReference type="EMBL" id="BASE01000012">
    <property type="protein sequence ID" value="GAM12332.1"/>
    <property type="molecule type" value="Genomic_DNA"/>
</dbReference>
<feature type="transmembrane region" description="Helical" evidence="17">
    <location>
        <begin position="167"/>
        <end position="186"/>
    </location>
</feature>
<keyword evidence="14 17" id="KW-0472">Membrane</keyword>
<comment type="caution">
    <text evidence="20">The sequence shown here is derived from an EMBL/GenBank/DDBJ whole genome shotgun (WGS) entry which is preliminary data.</text>
</comment>
<evidence type="ECO:0000256" key="17">
    <source>
        <dbReference type="SAM" id="Phobius"/>
    </source>
</evidence>
<dbReference type="PROSITE" id="PS50885">
    <property type="entry name" value="HAMP"/>
    <property type="match status" value="1"/>
</dbReference>
<dbReference type="Pfam" id="PF00672">
    <property type="entry name" value="HAMP"/>
    <property type="match status" value="1"/>
</dbReference>
<dbReference type="OrthoDB" id="9813151at2"/>
<keyword evidence="10" id="KW-0067">ATP-binding</keyword>
<dbReference type="CDD" id="cd00082">
    <property type="entry name" value="HisKA"/>
    <property type="match status" value="1"/>
</dbReference>
<dbReference type="EC" id="2.7.13.3" evidence="3"/>
<dbReference type="SMART" id="SM00388">
    <property type="entry name" value="HisKA"/>
    <property type="match status" value="1"/>
</dbReference>
<evidence type="ECO:0000256" key="8">
    <source>
        <dbReference type="ARBA" id="ARBA00022741"/>
    </source>
</evidence>
<evidence type="ECO:0000256" key="10">
    <source>
        <dbReference type="ARBA" id="ARBA00022840"/>
    </source>
</evidence>
<keyword evidence="9" id="KW-0418">Kinase</keyword>
<evidence type="ECO:0000313" key="21">
    <source>
        <dbReference type="Proteomes" id="UP000031014"/>
    </source>
</evidence>
<sequence length="464" mass="53422">MKTLYRKFINATLLILGISIVIAFILANWVYMTSTKQKIDQQNVKIAREVASSLEHRHTTPHLGFKEYFESVSKLGYQIYVLSESGEEFFFGEPFSDKNLPAEAMKVIEENKIYHGMDDSPSRWLMMSHFANQLENTVGVPFIFDQEKYGLYLRPNNKMLFSDVHVIFAWFFVAVSIVSISGVIWLSKRLIQPITKLTEATREITRENFNYPLNIQRDDEIGQLAESFSTMQVQLQHNDESRKSFINNVSHDFQSPLMNIQGYAELLKTQELDEEHLEYVQIIDQESKRLSNLTKQLLLLTSLDQKSYPMKLGTTRIDTQIKETVRRHQWRLEEKEIEISYHLPPSPILVDPELIMTVWDNLLTNAIKYNQPGGSIFIRIAQNEGCLIITFADTGIGMTEEQASKIFERFYRVDAARKKGGTGLGLSIVKQIIELHNGSIKVESEIQSGTTFTITLTVEKQTEE</sequence>
<keyword evidence="21" id="KW-1185">Reference proteome</keyword>
<keyword evidence="4" id="KW-1003">Cell membrane</keyword>
<keyword evidence="5" id="KW-0597">Phosphoprotein</keyword>
<dbReference type="InterPro" id="IPR003661">
    <property type="entry name" value="HisK_dim/P_dom"/>
</dbReference>
<evidence type="ECO:0000256" key="9">
    <source>
        <dbReference type="ARBA" id="ARBA00022777"/>
    </source>
</evidence>
<dbReference type="InterPro" id="IPR036890">
    <property type="entry name" value="HATPase_C_sf"/>
</dbReference>
<evidence type="ECO:0000256" key="11">
    <source>
        <dbReference type="ARBA" id="ARBA00022989"/>
    </source>
</evidence>
<protein>
    <recommendedName>
        <fullName evidence="16">Heme sensor protein HssS</fullName>
        <ecNumber evidence="3">2.7.13.3</ecNumber>
    </recommendedName>
</protein>
<dbReference type="InterPro" id="IPR004358">
    <property type="entry name" value="Sig_transdc_His_kin-like_C"/>
</dbReference>
<evidence type="ECO:0000256" key="15">
    <source>
        <dbReference type="ARBA" id="ARBA00037219"/>
    </source>
</evidence>
<evidence type="ECO:0000259" key="18">
    <source>
        <dbReference type="PROSITE" id="PS50109"/>
    </source>
</evidence>
<dbReference type="InterPro" id="IPR003660">
    <property type="entry name" value="HAMP_dom"/>
</dbReference>
<dbReference type="STRING" id="1321606.SAMD00020551_0464"/>
<dbReference type="PROSITE" id="PS50109">
    <property type="entry name" value="HIS_KIN"/>
    <property type="match status" value="1"/>
</dbReference>
<dbReference type="SUPFAM" id="SSF55874">
    <property type="entry name" value="ATPase domain of HSP90 chaperone/DNA topoisomerase II/histidine kinase"/>
    <property type="match status" value="1"/>
</dbReference>
<evidence type="ECO:0000256" key="7">
    <source>
        <dbReference type="ARBA" id="ARBA00022692"/>
    </source>
</evidence>
<dbReference type="InterPro" id="IPR005467">
    <property type="entry name" value="His_kinase_dom"/>
</dbReference>
<dbReference type="PANTHER" id="PTHR45528:SF11">
    <property type="entry name" value="HISTIDINE KINASE"/>
    <property type="match status" value="1"/>
</dbReference>
<evidence type="ECO:0000256" key="16">
    <source>
        <dbReference type="ARBA" id="ARBA00040841"/>
    </source>
</evidence>
<dbReference type="SMART" id="SM00304">
    <property type="entry name" value="HAMP"/>
    <property type="match status" value="1"/>
</dbReference>
<evidence type="ECO:0000256" key="5">
    <source>
        <dbReference type="ARBA" id="ARBA00022553"/>
    </source>
</evidence>
<dbReference type="Proteomes" id="UP000031014">
    <property type="component" value="Unassembled WGS sequence"/>
</dbReference>
<keyword evidence="11 17" id="KW-1133">Transmembrane helix</keyword>
<dbReference type="Pfam" id="PF00512">
    <property type="entry name" value="HisKA"/>
    <property type="match status" value="1"/>
</dbReference>
<evidence type="ECO:0000313" key="20">
    <source>
        <dbReference type="EMBL" id="GAM12332.1"/>
    </source>
</evidence>
<evidence type="ECO:0000259" key="19">
    <source>
        <dbReference type="PROSITE" id="PS50885"/>
    </source>
</evidence>
<dbReference type="RefSeq" id="WP_041964297.1">
    <property type="nucleotide sequence ID" value="NZ_BASE01000012.1"/>
</dbReference>
<comment type="subcellular location">
    <subcellularLocation>
        <location evidence="2">Cell membrane</location>
        <topology evidence="2">Multi-pass membrane protein</topology>
    </subcellularLocation>
</comment>
<proteinExistence type="predicted"/>
<dbReference type="SMART" id="SM00387">
    <property type="entry name" value="HATPase_c"/>
    <property type="match status" value="1"/>
</dbReference>